<gene>
    <name evidence="3" type="ORF">SODALDRAFT_330885</name>
</gene>
<dbReference type="SMART" id="SM00355">
    <property type="entry name" value="ZnF_C2H2"/>
    <property type="match status" value="2"/>
</dbReference>
<feature type="region of interest" description="Disordered" evidence="1">
    <location>
        <begin position="405"/>
        <end position="424"/>
    </location>
</feature>
<feature type="compositionally biased region" description="Low complexity" evidence="1">
    <location>
        <begin position="465"/>
        <end position="478"/>
    </location>
</feature>
<proteinExistence type="predicted"/>
<feature type="region of interest" description="Disordered" evidence="1">
    <location>
        <begin position="152"/>
        <end position="191"/>
    </location>
</feature>
<feature type="compositionally biased region" description="Low complexity" evidence="1">
    <location>
        <begin position="175"/>
        <end position="191"/>
    </location>
</feature>
<organism evidence="3 4">
    <name type="scientific">Sodiomyces alkalinus (strain CBS 110278 / VKM F-3762 / F11)</name>
    <name type="common">Alkaliphilic filamentous fungus</name>
    <dbReference type="NCBI Taxonomy" id="1314773"/>
    <lineage>
        <taxon>Eukaryota</taxon>
        <taxon>Fungi</taxon>
        <taxon>Dikarya</taxon>
        <taxon>Ascomycota</taxon>
        <taxon>Pezizomycotina</taxon>
        <taxon>Sordariomycetes</taxon>
        <taxon>Hypocreomycetidae</taxon>
        <taxon>Glomerellales</taxon>
        <taxon>Plectosphaerellaceae</taxon>
        <taxon>Sodiomyces</taxon>
    </lineage>
</organism>
<sequence length="656" mass="69401">MATIVSHEWPDSGALSSCVNPQDAQILQNLAIKYGVNTLIQTLQSLEESARYSTLSVSSTSSHPSVTSAVWNRSDDSLCASDATSFHGSMHSVASWHDTVAAGGVPAFLSTPPLSETTSPSGTVALADWAEPLTASSASPLLGPYLEPSRKPRSLLAAPTSSPRVAFPPSPRPSSSPHCGQATPITTTTTSTAARKPIECPLCAVYDIAVGFRRKSDFKKHLQNFHPTDSLWACPQPGCRTVFDVERAYVHHIRTEHPCADRDRDHNPALPLSVSPDAARQQLCPQLVFACGFLGCKAVLEARDASDSAAVADRYFDHVAAHLVTKPALARPPSEWTYYTQMQNLLRQAALKEDWKAASWNKTVRTHLRWQPRSSGDLKKLLETRHLGDVPRLLHAAFTLGSSSFADPAHPPPPSFPGASSRPVRGRCPLSTAGEGVCAVSSPSAVALATSANATMTMTSTSTSTSTATATATTTATTPTGGLGLRRGLQMTPLRIVTSGAAAAGHGVGGGCLSAPFLSRIQPPPRSVPEEPDSVDGHPHPGTPFVVPETESWADDEDSLFGPPLDAGLFGPAAHPVAASLKGGYGLLQPPPSGVVSSEVWAGAEMVRGQAHEEGASASPRTPNKRGLSWGRRSWEGSRFMKRRGAHFSEARTESS</sequence>
<accession>A0A3N2Q330</accession>
<feature type="region of interest" description="Disordered" evidence="1">
    <location>
        <begin position="608"/>
        <end position="633"/>
    </location>
</feature>
<keyword evidence="4" id="KW-1185">Reference proteome</keyword>
<feature type="domain" description="C2H2-type" evidence="2">
    <location>
        <begin position="232"/>
        <end position="257"/>
    </location>
</feature>
<evidence type="ECO:0000313" key="3">
    <source>
        <dbReference type="EMBL" id="ROT41174.1"/>
    </source>
</evidence>
<dbReference type="Proteomes" id="UP000272025">
    <property type="component" value="Unassembled WGS sequence"/>
</dbReference>
<protein>
    <recommendedName>
        <fullName evidence="2">C2H2-type domain-containing protein</fullName>
    </recommendedName>
</protein>
<dbReference type="AlphaFoldDB" id="A0A3N2Q330"/>
<feature type="domain" description="C2H2-type" evidence="2">
    <location>
        <begin position="198"/>
        <end position="226"/>
    </location>
</feature>
<feature type="region of interest" description="Disordered" evidence="1">
    <location>
        <begin position="465"/>
        <end position="486"/>
    </location>
</feature>
<dbReference type="OrthoDB" id="5032844at2759"/>
<evidence type="ECO:0000259" key="2">
    <source>
        <dbReference type="SMART" id="SM00355"/>
    </source>
</evidence>
<dbReference type="EMBL" id="ML119052">
    <property type="protein sequence ID" value="ROT41174.1"/>
    <property type="molecule type" value="Genomic_DNA"/>
</dbReference>
<dbReference type="STRING" id="1314773.A0A3N2Q330"/>
<dbReference type="GeneID" id="39579794"/>
<evidence type="ECO:0000256" key="1">
    <source>
        <dbReference type="SAM" id="MobiDB-lite"/>
    </source>
</evidence>
<dbReference type="InterPro" id="IPR013087">
    <property type="entry name" value="Znf_C2H2_type"/>
</dbReference>
<reference evidence="3 4" key="1">
    <citation type="journal article" date="2018" name="Mol. Ecol.">
        <title>The obligate alkalophilic soda-lake fungus Sodiomyces alkalinus has shifted to a protein diet.</title>
        <authorList>
            <person name="Grum-Grzhimaylo A.A."/>
            <person name="Falkoski D.L."/>
            <person name="van den Heuvel J."/>
            <person name="Valero-Jimenez C.A."/>
            <person name="Min B."/>
            <person name="Choi I.G."/>
            <person name="Lipzen A."/>
            <person name="Daum C.G."/>
            <person name="Aanen D.K."/>
            <person name="Tsang A."/>
            <person name="Henrissat B."/>
            <person name="Bilanenko E.N."/>
            <person name="de Vries R.P."/>
            <person name="van Kan J.A.L."/>
            <person name="Grigoriev I.V."/>
            <person name="Debets A.J.M."/>
        </authorList>
    </citation>
    <scope>NUCLEOTIDE SEQUENCE [LARGE SCALE GENOMIC DNA]</scope>
    <source>
        <strain evidence="3 4">F11</strain>
    </source>
</reference>
<dbReference type="RefSeq" id="XP_028468980.1">
    <property type="nucleotide sequence ID" value="XM_028611316.1"/>
</dbReference>
<feature type="region of interest" description="Disordered" evidence="1">
    <location>
        <begin position="522"/>
        <end position="541"/>
    </location>
</feature>
<name>A0A3N2Q330_SODAK</name>
<evidence type="ECO:0000313" key="4">
    <source>
        <dbReference type="Proteomes" id="UP000272025"/>
    </source>
</evidence>